<evidence type="ECO:0000313" key="2">
    <source>
        <dbReference type="Proteomes" id="UP001195483"/>
    </source>
</evidence>
<keyword evidence="2" id="KW-1185">Reference proteome</keyword>
<comment type="caution">
    <text evidence="1">The sequence shown here is derived from an EMBL/GenBank/DDBJ whole genome shotgun (WGS) entry which is preliminary data.</text>
</comment>
<name>A0AAE0S467_9BIVA</name>
<reference evidence="1" key="3">
    <citation type="submission" date="2023-05" db="EMBL/GenBank/DDBJ databases">
        <authorList>
            <person name="Smith C.H."/>
        </authorList>
    </citation>
    <scope>NUCLEOTIDE SEQUENCE</scope>
    <source>
        <strain evidence="1">CHS0354</strain>
        <tissue evidence="1">Mantle</tissue>
    </source>
</reference>
<dbReference type="Proteomes" id="UP001195483">
    <property type="component" value="Unassembled WGS sequence"/>
</dbReference>
<reference evidence="1" key="1">
    <citation type="journal article" date="2021" name="Genome Biol. Evol.">
        <title>A High-Quality Reference Genome for a Parasitic Bivalve with Doubly Uniparental Inheritance (Bivalvia: Unionida).</title>
        <authorList>
            <person name="Smith C.H."/>
        </authorList>
    </citation>
    <scope>NUCLEOTIDE SEQUENCE</scope>
    <source>
        <strain evidence="1">CHS0354</strain>
    </source>
</reference>
<organism evidence="1 2">
    <name type="scientific">Potamilus streckersoni</name>
    <dbReference type="NCBI Taxonomy" id="2493646"/>
    <lineage>
        <taxon>Eukaryota</taxon>
        <taxon>Metazoa</taxon>
        <taxon>Spiralia</taxon>
        <taxon>Lophotrochozoa</taxon>
        <taxon>Mollusca</taxon>
        <taxon>Bivalvia</taxon>
        <taxon>Autobranchia</taxon>
        <taxon>Heteroconchia</taxon>
        <taxon>Palaeoheterodonta</taxon>
        <taxon>Unionida</taxon>
        <taxon>Unionoidea</taxon>
        <taxon>Unionidae</taxon>
        <taxon>Ambleminae</taxon>
        <taxon>Lampsilini</taxon>
        <taxon>Potamilus</taxon>
    </lineage>
</organism>
<accession>A0AAE0S467</accession>
<protein>
    <submittedName>
        <fullName evidence="1">Uncharacterized protein</fullName>
    </submittedName>
</protein>
<dbReference type="EMBL" id="JAEAOA010000324">
    <property type="protein sequence ID" value="KAK3585082.1"/>
    <property type="molecule type" value="Genomic_DNA"/>
</dbReference>
<sequence>MLTCDYEIDASQQEIQRKNTAPTSDTAKIIVLNELNLSAAIEVIFAASHMLRRYSYASSWTVPPRYSQDSTRGRKTLLRASTSAARVITWLASYTVKTTLINHAMESLSTFASRGGGGGGGAKAAEAYASCHCRLQELHAAQNEVARQKIASLLRSAGANMTYGDNATIMLFETSNTFVSSLAKGAKFCC</sequence>
<gene>
    <name evidence="1" type="ORF">CHS0354_004271</name>
</gene>
<reference evidence="1" key="2">
    <citation type="journal article" date="2021" name="Genome Biol. Evol.">
        <title>Developing a high-quality reference genome for a parasitic bivalve with doubly uniparental inheritance (Bivalvia: Unionida).</title>
        <authorList>
            <person name="Smith C.H."/>
        </authorList>
    </citation>
    <scope>NUCLEOTIDE SEQUENCE</scope>
    <source>
        <strain evidence="1">CHS0354</strain>
        <tissue evidence="1">Mantle</tissue>
    </source>
</reference>
<proteinExistence type="predicted"/>
<evidence type="ECO:0000313" key="1">
    <source>
        <dbReference type="EMBL" id="KAK3585082.1"/>
    </source>
</evidence>
<dbReference type="AlphaFoldDB" id="A0AAE0S467"/>